<dbReference type="InterPro" id="IPR001509">
    <property type="entry name" value="Epimerase_deHydtase"/>
</dbReference>
<dbReference type="EMBL" id="JAEKNN010000021">
    <property type="protein sequence ID" value="MBJ7608623.1"/>
    <property type="molecule type" value="Genomic_DNA"/>
</dbReference>
<evidence type="ECO:0000313" key="3">
    <source>
        <dbReference type="EMBL" id="MBJ7608623.1"/>
    </source>
</evidence>
<dbReference type="GO" id="GO:0005737">
    <property type="term" value="C:cytoplasm"/>
    <property type="evidence" value="ECO:0007669"/>
    <property type="project" value="TreeGrafter"/>
</dbReference>
<dbReference type="PANTHER" id="PTHR48079:SF6">
    <property type="entry name" value="NAD(P)-BINDING DOMAIN-CONTAINING PROTEIN-RELATED"/>
    <property type="match status" value="1"/>
</dbReference>
<protein>
    <submittedName>
        <fullName evidence="3">NAD-dependent epimerase/dehydratase family protein</fullName>
    </submittedName>
</protein>
<dbReference type="GO" id="GO:0004029">
    <property type="term" value="F:aldehyde dehydrogenase (NAD+) activity"/>
    <property type="evidence" value="ECO:0007669"/>
    <property type="project" value="TreeGrafter"/>
</dbReference>
<reference evidence="3 4" key="1">
    <citation type="submission" date="2020-10" db="EMBL/GenBank/DDBJ databases">
        <title>Ca. Dormibacterota MAGs.</title>
        <authorList>
            <person name="Montgomery K."/>
        </authorList>
    </citation>
    <scope>NUCLEOTIDE SEQUENCE [LARGE SCALE GENOMIC DNA]</scope>
    <source>
        <strain evidence="3">Mitchell_Peninsula_5</strain>
    </source>
</reference>
<dbReference type="InterPro" id="IPR036291">
    <property type="entry name" value="NAD(P)-bd_dom_sf"/>
</dbReference>
<gene>
    <name evidence="3" type="ORF">JF887_04215</name>
</gene>
<organism evidence="3 4">
    <name type="scientific">Candidatus Amunia macphersoniae</name>
    <dbReference type="NCBI Taxonomy" id="3127014"/>
    <lineage>
        <taxon>Bacteria</taxon>
        <taxon>Bacillati</taxon>
        <taxon>Candidatus Dormiibacterota</taxon>
        <taxon>Candidatus Dormibacteria</taxon>
        <taxon>Candidatus Aeolococcales</taxon>
        <taxon>Candidatus Aeolococcaceae</taxon>
        <taxon>Candidatus Amunia</taxon>
    </lineage>
</organism>
<comment type="caution">
    <text evidence="3">The sequence shown here is derived from an EMBL/GenBank/DDBJ whole genome shotgun (WGS) entry which is preliminary data.</text>
</comment>
<dbReference type="Pfam" id="PF01370">
    <property type="entry name" value="Epimerase"/>
    <property type="match status" value="1"/>
</dbReference>
<dbReference type="InterPro" id="IPR051783">
    <property type="entry name" value="NAD(P)-dependent_oxidoreduct"/>
</dbReference>
<dbReference type="PANTHER" id="PTHR48079">
    <property type="entry name" value="PROTEIN YEEZ"/>
    <property type="match status" value="1"/>
</dbReference>
<dbReference type="Gene3D" id="3.40.50.720">
    <property type="entry name" value="NAD(P)-binding Rossmann-like Domain"/>
    <property type="match status" value="1"/>
</dbReference>
<feature type="domain" description="NAD-dependent epimerase/dehydratase" evidence="2">
    <location>
        <begin position="6"/>
        <end position="226"/>
    </location>
</feature>
<evidence type="ECO:0000256" key="1">
    <source>
        <dbReference type="SAM" id="MobiDB-lite"/>
    </source>
</evidence>
<dbReference type="AlphaFoldDB" id="A0A934KBZ7"/>
<sequence>MIGDDVFLTGASGFIGGHVLDELLGAGYRVRALVRNPGRLARDPRVREVVGDVTRSGELVDSIRGCRLLIHCAAAYSFSPAERSRIRATNVGGTAGVLEAARLAGVERAVVTSSSATVGPSRGGRNPSEADHADSHHGSAYHDSKIASERVALAARLPVLLVLPSAPVGARDWKPTPTGAALLTFLRGRVLASVDGGLNVVAVTDVARAHVAALERGRTGRRYLVGGENLSFDQLWSRLAAVSGRRAPRLRMPHAAALLAGLADEARCRVIRGAEPVVPLEGVRMARHRMFIDSSRAQDELGVRVSSVDEALVSAVRWYRDHGYVAA</sequence>
<evidence type="ECO:0000313" key="4">
    <source>
        <dbReference type="Proteomes" id="UP000614410"/>
    </source>
</evidence>
<proteinExistence type="predicted"/>
<feature type="compositionally biased region" description="Basic and acidic residues" evidence="1">
    <location>
        <begin position="128"/>
        <end position="141"/>
    </location>
</feature>
<name>A0A934KBZ7_9BACT</name>
<evidence type="ECO:0000259" key="2">
    <source>
        <dbReference type="Pfam" id="PF01370"/>
    </source>
</evidence>
<dbReference type="SUPFAM" id="SSF51735">
    <property type="entry name" value="NAD(P)-binding Rossmann-fold domains"/>
    <property type="match status" value="1"/>
</dbReference>
<dbReference type="Proteomes" id="UP000614410">
    <property type="component" value="Unassembled WGS sequence"/>
</dbReference>
<feature type="region of interest" description="Disordered" evidence="1">
    <location>
        <begin position="114"/>
        <end position="141"/>
    </location>
</feature>
<accession>A0A934KBZ7</accession>